<gene>
    <name evidence="1" type="ORF">WN48_10371</name>
</gene>
<protein>
    <submittedName>
        <fullName evidence="1">UvrABC system protein A</fullName>
    </submittedName>
</protein>
<organism evidence="1 2">
    <name type="scientific">Eufriesea mexicana</name>
    <dbReference type="NCBI Taxonomy" id="516756"/>
    <lineage>
        <taxon>Eukaryota</taxon>
        <taxon>Metazoa</taxon>
        <taxon>Ecdysozoa</taxon>
        <taxon>Arthropoda</taxon>
        <taxon>Hexapoda</taxon>
        <taxon>Insecta</taxon>
        <taxon>Pterygota</taxon>
        <taxon>Neoptera</taxon>
        <taxon>Endopterygota</taxon>
        <taxon>Hymenoptera</taxon>
        <taxon>Apocrita</taxon>
        <taxon>Aculeata</taxon>
        <taxon>Apoidea</taxon>
        <taxon>Anthophila</taxon>
        <taxon>Apidae</taxon>
        <taxon>Eufriesea</taxon>
    </lineage>
</organism>
<accession>A0A310SGH6</accession>
<dbReference type="Gene3D" id="1.20.1580.10">
    <property type="entry name" value="ABC transporter ATPase like domain"/>
    <property type="match status" value="1"/>
</dbReference>
<sequence length="320" mass="36394">MPYVQVGDKWNYICLLIDLYNREIVGHNVDTVKDELLVYKTFMHSSCPVKHIQTFHSVPGTRLNELAVKIEDENNQEMVISQYINLDNEKSLPFMLSVKFLPYEQETAKLILVETTQTGSQLAGVLNVHHEFSIGTHQRDNVKLSDTLKQMQDIDNSLLVVKHTQDTSDLSTLLYYTQLDPGLARNSGRDTIGCARLRLSRLRWVMFGYDGLEFCAIHCCSLDFCARLCSIVFCLSLGRPASVVSVRCVKAKQDIVEHSRAQKSTEYKCIAQKSRISYPNMANRNITKETNADGHPRANQNIPEHIRSQKLTALQCKAQK</sequence>
<dbReference type="AlphaFoldDB" id="A0A310SGH6"/>
<dbReference type="Proteomes" id="UP000250275">
    <property type="component" value="Unassembled WGS sequence"/>
</dbReference>
<evidence type="ECO:0000313" key="1">
    <source>
        <dbReference type="EMBL" id="OAD53365.1"/>
    </source>
</evidence>
<dbReference type="EMBL" id="KQ767652">
    <property type="protein sequence ID" value="OAD53365.1"/>
    <property type="molecule type" value="Genomic_DNA"/>
</dbReference>
<dbReference type="Gene3D" id="3.40.50.300">
    <property type="entry name" value="P-loop containing nucleotide triphosphate hydrolases"/>
    <property type="match status" value="1"/>
</dbReference>
<keyword evidence="2" id="KW-1185">Reference proteome</keyword>
<reference evidence="1 2" key="1">
    <citation type="submission" date="2015-07" db="EMBL/GenBank/DDBJ databases">
        <title>The genome of Eufriesea mexicana.</title>
        <authorList>
            <person name="Pan H."/>
            <person name="Kapheim K."/>
        </authorList>
    </citation>
    <scope>NUCLEOTIDE SEQUENCE [LARGE SCALE GENOMIC DNA]</scope>
    <source>
        <strain evidence="1">0111107269</strain>
        <tissue evidence="1">Whole body</tissue>
    </source>
</reference>
<dbReference type="InterPro" id="IPR027417">
    <property type="entry name" value="P-loop_NTPase"/>
</dbReference>
<evidence type="ECO:0000313" key="2">
    <source>
        <dbReference type="Proteomes" id="UP000250275"/>
    </source>
</evidence>
<proteinExistence type="predicted"/>
<name>A0A310SGH6_9HYME</name>